<sequence>MDNNITDASSLTDQAVSTINALIAKYENDEYMTLKLHNYVCNQLPNILDNAKITQQKRVIRNEEMLNDQDSFIQTFLTNNVYLYVPSSERFFCYDGLHFKCTTEDNIIYHILNAINDDRTLMSWKQKTKISTMKKIRENHLLKYIPESETIQLILKLLYPTIFSSRNEAKYFLCILGDNILKPHASNTLIHYIDHNAKQFIRELNSIIQYFIGGNNLYSIKYKYHDHSYEDCRIIKTNANIKHDTTWLHIIQQYGIDLLCVACHYSQRYSSSDLFLEHVDNDTPLLNSALYLKNNSPSEIVDRFIEQYIIINNHAFDPTNVVNDNELDVQQIRSPYVSWKDVMYLWKMFLNKKELPPIMFLQTLKTLFIEKLEKHYNEEKDLFIGISSKYLPFVKQFLSFWDETIVYDENESDFEIDEMVILYKNWCTINNHAHHNFSNTQILDLVGHFFSNVEIDKDRYLSGICSKLWDKHIDIQTALDNLRETMKNEYSSKQSNTRMHSPGIAPNVSIYDTYNYYCKYHNTKQGHTNNTMPQIQVVSKVYFEKYIFDHYCEFIVDNKFLSSSWYMD</sequence>
<accession>A0A6C0ISV1</accession>
<name>A0A6C0ISV1_9ZZZZ</name>
<protein>
    <submittedName>
        <fullName evidence="1">Uncharacterized protein</fullName>
    </submittedName>
</protein>
<proteinExistence type="predicted"/>
<reference evidence="1" key="1">
    <citation type="journal article" date="2020" name="Nature">
        <title>Giant virus diversity and host interactions through global metagenomics.</title>
        <authorList>
            <person name="Schulz F."/>
            <person name="Roux S."/>
            <person name="Paez-Espino D."/>
            <person name="Jungbluth S."/>
            <person name="Walsh D.A."/>
            <person name="Denef V.J."/>
            <person name="McMahon K.D."/>
            <person name="Konstantinidis K.T."/>
            <person name="Eloe-Fadrosh E.A."/>
            <person name="Kyrpides N.C."/>
            <person name="Woyke T."/>
        </authorList>
    </citation>
    <scope>NUCLEOTIDE SEQUENCE</scope>
    <source>
        <strain evidence="1">GVMAG-M-3300024261-8</strain>
    </source>
</reference>
<organism evidence="1">
    <name type="scientific">viral metagenome</name>
    <dbReference type="NCBI Taxonomy" id="1070528"/>
    <lineage>
        <taxon>unclassified sequences</taxon>
        <taxon>metagenomes</taxon>
        <taxon>organismal metagenomes</taxon>
    </lineage>
</organism>
<dbReference type="AlphaFoldDB" id="A0A6C0ISV1"/>
<evidence type="ECO:0000313" key="1">
    <source>
        <dbReference type="EMBL" id="QHT95595.1"/>
    </source>
</evidence>
<dbReference type="EMBL" id="MN740242">
    <property type="protein sequence ID" value="QHT95595.1"/>
    <property type="molecule type" value="Genomic_DNA"/>
</dbReference>